<dbReference type="Proteomes" id="UP000095492">
    <property type="component" value="Unassembled WGS sequence"/>
</dbReference>
<dbReference type="STRING" id="39490.ERS852448_01116"/>
<reference evidence="1 2" key="1">
    <citation type="submission" date="2015-09" db="EMBL/GenBank/DDBJ databases">
        <authorList>
            <consortium name="Pathogen Informatics"/>
        </authorList>
    </citation>
    <scope>NUCLEOTIDE SEQUENCE [LARGE SCALE GENOMIC DNA]</scope>
    <source>
        <strain evidence="1 2">2789STDY5608891</strain>
    </source>
</reference>
<protein>
    <submittedName>
        <fullName evidence="1">Uncharacterized protein</fullName>
    </submittedName>
</protein>
<organism evidence="1 2">
    <name type="scientific">Eubacterium ramulus</name>
    <dbReference type="NCBI Taxonomy" id="39490"/>
    <lineage>
        <taxon>Bacteria</taxon>
        <taxon>Bacillati</taxon>
        <taxon>Bacillota</taxon>
        <taxon>Clostridia</taxon>
        <taxon>Eubacteriales</taxon>
        <taxon>Eubacteriaceae</taxon>
        <taxon>Eubacterium</taxon>
    </lineage>
</organism>
<sequence>MKVVLIRHGKVNFKWRLWYTSEQFNEACRQYNMAPIQQIEYSIPEMVIM</sequence>
<proteinExistence type="predicted"/>
<evidence type="ECO:0000313" key="2">
    <source>
        <dbReference type="Proteomes" id="UP000095492"/>
    </source>
</evidence>
<evidence type="ECO:0000313" key="1">
    <source>
        <dbReference type="EMBL" id="CUM93147.1"/>
    </source>
</evidence>
<gene>
    <name evidence="1" type="ORF">ERS852448_01116</name>
</gene>
<dbReference type="AlphaFoldDB" id="A0A173STP5"/>
<accession>A0A173STP5</accession>
<name>A0A173STP5_EUBRA</name>
<dbReference type="EMBL" id="CYYA01000006">
    <property type="protein sequence ID" value="CUM93147.1"/>
    <property type="molecule type" value="Genomic_DNA"/>
</dbReference>